<dbReference type="UniPathway" id="UPA00035">
    <property type="reaction ID" value="UER00042"/>
</dbReference>
<evidence type="ECO:0000259" key="9">
    <source>
        <dbReference type="Pfam" id="PF00697"/>
    </source>
</evidence>
<comment type="catalytic activity">
    <reaction evidence="1 8">
        <text>N-(5-phospho-beta-D-ribosyl)anthranilate = 1-(2-carboxyphenylamino)-1-deoxy-D-ribulose 5-phosphate</text>
        <dbReference type="Rhea" id="RHEA:21540"/>
        <dbReference type="ChEBI" id="CHEBI:18277"/>
        <dbReference type="ChEBI" id="CHEBI:58613"/>
        <dbReference type="EC" id="5.3.1.24"/>
    </reaction>
</comment>
<feature type="domain" description="N-(5'phosphoribosyl) anthranilate isomerase (PRAI)" evidence="9">
    <location>
        <begin position="4"/>
        <end position="207"/>
    </location>
</feature>
<evidence type="ECO:0000256" key="4">
    <source>
        <dbReference type="ARBA" id="ARBA00022605"/>
    </source>
</evidence>
<dbReference type="Pfam" id="PF00697">
    <property type="entry name" value="PRAI"/>
    <property type="match status" value="1"/>
</dbReference>
<dbReference type="Gene3D" id="3.20.20.70">
    <property type="entry name" value="Aldolase class I"/>
    <property type="match status" value="1"/>
</dbReference>
<keyword evidence="6 8" id="KW-0057">Aromatic amino acid biosynthesis</keyword>
<evidence type="ECO:0000256" key="2">
    <source>
        <dbReference type="ARBA" id="ARBA00004664"/>
    </source>
</evidence>
<dbReference type="AlphaFoldDB" id="M0AD05"/>
<comment type="pathway">
    <text evidence="2 8">Amino-acid biosynthesis; L-tryptophan biosynthesis; L-tryptophan from chorismate: step 3/5.</text>
</comment>
<dbReference type="EMBL" id="AOIM01000006">
    <property type="protein sequence ID" value="ELY95747.1"/>
    <property type="molecule type" value="Genomic_DNA"/>
</dbReference>
<dbReference type="HAMAP" id="MF_00135">
    <property type="entry name" value="PRAI"/>
    <property type="match status" value="1"/>
</dbReference>
<dbReference type="InterPro" id="IPR001240">
    <property type="entry name" value="PRAI_dom"/>
</dbReference>
<sequence>MTRVKICGLTNEDDLQTAVDAGASAVGVICDVPVDSPREVSVQQARDLLASVPPFVTSVLVTMPETPAAAAELAASVEPDALQIHGGLEAAALESVRAQIDAELIYAVDSQAVSAGNAAAVTEAVDALLVDSTDEDGGGGTGETHDWERTRDLVAALETPVILAGGLTPENVAEAVQTVEPFAVDVASGVEATGGVKDTDAVRSFVERASRADGEAPVRPQP</sequence>
<dbReference type="PANTHER" id="PTHR42894:SF1">
    <property type="entry name" value="N-(5'-PHOSPHORIBOSYL)ANTHRANILATE ISOMERASE"/>
    <property type="match status" value="1"/>
</dbReference>
<evidence type="ECO:0000256" key="8">
    <source>
        <dbReference type="HAMAP-Rule" id="MF_00135"/>
    </source>
</evidence>
<evidence type="ECO:0000256" key="5">
    <source>
        <dbReference type="ARBA" id="ARBA00022822"/>
    </source>
</evidence>
<evidence type="ECO:0000256" key="3">
    <source>
        <dbReference type="ARBA" id="ARBA00007571"/>
    </source>
</evidence>
<reference evidence="10 11" key="1">
    <citation type="journal article" date="2014" name="PLoS Genet.">
        <title>Phylogenetically driven sequencing of extremely halophilic archaea reveals strategies for static and dynamic osmo-response.</title>
        <authorList>
            <person name="Becker E.A."/>
            <person name="Seitzer P.M."/>
            <person name="Tritt A."/>
            <person name="Larsen D."/>
            <person name="Krusor M."/>
            <person name="Yao A.I."/>
            <person name="Wu D."/>
            <person name="Madern D."/>
            <person name="Eisen J.A."/>
            <person name="Darling A.E."/>
            <person name="Facciotti M.T."/>
        </authorList>
    </citation>
    <scope>NUCLEOTIDE SEQUENCE [LARGE SCALE GENOMIC DNA]</scope>
    <source>
        <strain evidence="10 11">JCM 10989</strain>
    </source>
</reference>
<evidence type="ECO:0000256" key="7">
    <source>
        <dbReference type="ARBA" id="ARBA00023235"/>
    </source>
</evidence>
<dbReference type="PATRIC" id="fig|1227493.4.peg.119"/>
<dbReference type="PANTHER" id="PTHR42894">
    <property type="entry name" value="N-(5'-PHOSPHORIBOSYL)ANTHRANILATE ISOMERASE"/>
    <property type="match status" value="1"/>
</dbReference>
<keyword evidence="7 8" id="KW-0413">Isomerase</keyword>
<comment type="caution">
    <text evidence="10">The sequence shown here is derived from an EMBL/GenBank/DDBJ whole genome shotgun (WGS) entry which is preliminary data.</text>
</comment>
<evidence type="ECO:0000313" key="11">
    <source>
        <dbReference type="Proteomes" id="UP000011519"/>
    </source>
</evidence>
<gene>
    <name evidence="8" type="primary">trpF</name>
    <name evidence="10" type="ORF">C483_00670</name>
</gene>
<proteinExistence type="inferred from homology"/>
<name>M0AD05_9EURY</name>
<keyword evidence="5 8" id="KW-0822">Tryptophan biosynthesis</keyword>
<dbReference type="OrthoDB" id="27513at2157"/>
<protein>
    <recommendedName>
        <fullName evidence="8">N-(5'-phosphoribosyl)anthranilate isomerase</fullName>
        <shortName evidence="8">PRAI</shortName>
        <ecNumber evidence="8">5.3.1.24</ecNumber>
    </recommendedName>
</protein>
<keyword evidence="11" id="KW-1185">Reference proteome</keyword>
<dbReference type="SUPFAM" id="SSF51366">
    <property type="entry name" value="Ribulose-phoshate binding barrel"/>
    <property type="match status" value="1"/>
</dbReference>
<dbReference type="GO" id="GO:0004640">
    <property type="term" value="F:phosphoribosylanthranilate isomerase activity"/>
    <property type="evidence" value="ECO:0007669"/>
    <property type="project" value="UniProtKB-UniRule"/>
</dbReference>
<dbReference type="GO" id="GO:0000162">
    <property type="term" value="P:L-tryptophan biosynthetic process"/>
    <property type="evidence" value="ECO:0007669"/>
    <property type="project" value="UniProtKB-UniRule"/>
</dbReference>
<dbReference type="InterPro" id="IPR011060">
    <property type="entry name" value="RibuloseP-bd_barrel"/>
</dbReference>
<comment type="similarity">
    <text evidence="3 8">Belongs to the TrpF family.</text>
</comment>
<dbReference type="CDD" id="cd00405">
    <property type="entry name" value="PRAI"/>
    <property type="match status" value="1"/>
</dbReference>
<evidence type="ECO:0000256" key="6">
    <source>
        <dbReference type="ARBA" id="ARBA00023141"/>
    </source>
</evidence>
<dbReference type="InterPro" id="IPR013785">
    <property type="entry name" value="Aldolase_TIM"/>
</dbReference>
<dbReference type="InterPro" id="IPR044643">
    <property type="entry name" value="TrpF_fam"/>
</dbReference>
<dbReference type="Proteomes" id="UP000011519">
    <property type="component" value="Unassembled WGS sequence"/>
</dbReference>
<dbReference type="EC" id="5.3.1.24" evidence="8"/>
<evidence type="ECO:0000313" key="10">
    <source>
        <dbReference type="EMBL" id="ELY95747.1"/>
    </source>
</evidence>
<dbReference type="STRING" id="1227493.C483_00670"/>
<accession>M0AD05</accession>
<dbReference type="RefSeq" id="WP_006651412.1">
    <property type="nucleotide sequence ID" value="NZ_AOIM01000006.1"/>
</dbReference>
<evidence type="ECO:0000256" key="1">
    <source>
        <dbReference type="ARBA" id="ARBA00001164"/>
    </source>
</evidence>
<organism evidence="10 11">
    <name type="scientific">Natrialba hulunbeirensis JCM 10989</name>
    <dbReference type="NCBI Taxonomy" id="1227493"/>
    <lineage>
        <taxon>Archaea</taxon>
        <taxon>Methanobacteriati</taxon>
        <taxon>Methanobacteriota</taxon>
        <taxon>Stenosarchaea group</taxon>
        <taxon>Halobacteria</taxon>
        <taxon>Halobacteriales</taxon>
        <taxon>Natrialbaceae</taxon>
        <taxon>Natrialba</taxon>
    </lineage>
</organism>
<keyword evidence="4 8" id="KW-0028">Amino-acid biosynthesis</keyword>